<dbReference type="EMBL" id="CM056809">
    <property type="protein sequence ID" value="KAJ8649623.1"/>
    <property type="molecule type" value="Genomic_DNA"/>
</dbReference>
<evidence type="ECO:0000313" key="2">
    <source>
        <dbReference type="Proteomes" id="UP001234297"/>
    </source>
</evidence>
<dbReference type="Proteomes" id="UP001234297">
    <property type="component" value="Chromosome 1"/>
</dbReference>
<reference evidence="1 2" key="1">
    <citation type="journal article" date="2022" name="Hortic Res">
        <title>A haplotype resolved chromosomal level avocado genome allows analysis of novel avocado genes.</title>
        <authorList>
            <person name="Nath O."/>
            <person name="Fletcher S.J."/>
            <person name="Hayward A."/>
            <person name="Shaw L.M."/>
            <person name="Masouleh A.K."/>
            <person name="Furtado A."/>
            <person name="Henry R.J."/>
            <person name="Mitter N."/>
        </authorList>
    </citation>
    <scope>NUCLEOTIDE SEQUENCE [LARGE SCALE GENOMIC DNA]</scope>
    <source>
        <strain evidence="2">cv. Hass</strain>
    </source>
</reference>
<gene>
    <name evidence="1" type="ORF">MRB53_002646</name>
</gene>
<keyword evidence="2" id="KW-1185">Reference proteome</keyword>
<sequence>MEPPFPLWGPPQRLRFAIASRNPSHHIEVGPTRLGKMINLKRCQPFFAGAERVGLGRVGWSGRRAFGFLSTFPSEEEIPTNQTNKKPQTEKQKLDRIYFSCFLRPRVYQKGSIGRKMIKFAATSIGLKGLKHKGIVGTGVVLLACLLPHGQP</sequence>
<proteinExistence type="predicted"/>
<protein>
    <submittedName>
        <fullName evidence="1">Uncharacterized protein</fullName>
    </submittedName>
</protein>
<evidence type="ECO:0000313" key="1">
    <source>
        <dbReference type="EMBL" id="KAJ8649623.1"/>
    </source>
</evidence>
<name>A0ACC2MVT3_PERAE</name>
<comment type="caution">
    <text evidence="1">The sequence shown here is derived from an EMBL/GenBank/DDBJ whole genome shotgun (WGS) entry which is preliminary data.</text>
</comment>
<accession>A0ACC2MVT3</accession>
<organism evidence="1 2">
    <name type="scientific">Persea americana</name>
    <name type="common">Avocado</name>
    <dbReference type="NCBI Taxonomy" id="3435"/>
    <lineage>
        <taxon>Eukaryota</taxon>
        <taxon>Viridiplantae</taxon>
        <taxon>Streptophyta</taxon>
        <taxon>Embryophyta</taxon>
        <taxon>Tracheophyta</taxon>
        <taxon>Spermatophyta</taxon>
        <taxon>Magnoliopsida</taxon>
        <taxon>Magnoliidae</taxon>
        <taxon>Laurales</taxon>
        <taxon>Lauraceae</taxon>
        <taxon>Persea</taxon>
    </lineage>
</organism>